<protein>
    <submittedName>
        <fullName evidence="2">Alpha/beta-hydrolase</fullName>
    </submittedName>
</protein>
<proteinExistence type="predicted"/>
<dbReference type="PRINTS" id="PR00111">
    <property type="entry name" value="ABHYDROLASE"/>
</dbReference>
<reference evidence="2" key="1">
    <citation type="journal article" date="2019" name="Environ. Microbiol.">
        <title>Fungal ecological strategies reflected in gene transcription - a case study of two litter decomposers.</title>
        <authorList>
            <person name="Barbi F."/>
            <person name="Kohler A."/>
            <person name="Barry K."/>
            <person name="Baskaran P."/>
            <person name="Daum C."/>
            <person name="Fauchery L."/>
            <person name="Ihrmark K."/>
            <person name="Kuo A."/>
            <person name="LaButti K."/>
            <person name="Lipzen A."/>
            <person name="Morin E."/>
            <person name="Grigoriev I.V."/>
            <person name="Henrissat B."/>
            <person name="Lindahl B."/>
            <person name="Martin F."/>
        </authorList>
    </citation>
    <scope>NUCLEOTIDE SEQUENCE</scope>
    <source>
        <strain evidence="2">JB14</strain>
    </source>
</reference>
<feature type="domain" description="AB hydrolase-1" evidence="1">
    <location>
        <begin position="36"/>
        <end position="209"/>
    </location>
</feature>
<accession>A0A6A4IBF9</accession>
<dbReference type="AlphaFoldDB" id="A0A6A4IBF9"/>
<dbReference type="SUPFAM" id="SSF53474">
    <property type="entry name" value="alpha/beta-Hydrolases"/>
    <property type="match status" value="1"/>
</dbReference>
<keyword evidence="3" id="KW-1185">Reference proteome</keyword>
<dbReference type="PANTHER" id="PTHR43798">
    <property type="entry name" value="MONOACYLGLYCEROL LIPASE"/>
    <property type="match status" value="1"/>
</dbReference>
<dbReference type="OrthoDB" id="19657at2759"/>
<name>A0A6A4IBF9_9AGAR</name>
<gene>
    <name evidence="2" type="ORF">BT96DRAFT_808713</name>
</gene>
<organism evidence="2 3">
    <name type="scientific">Gymnopus androsaceus JB14</name>
    <dbReference type="NCBI Taxonomy" id="1447944"/>
    <lineage>
        <taxon>Eukaryota</taxon>
        <taxon>Fungi</taxon>
        <taxon>Dikarya</taxon>
        <taxon>Basidiomycota</taxon>
        <taxon>Agaricomycotina</taxon>
        <taxon>Agaricomycetes</taxon>
        <taxon>Agaricomycetidae</taxon>
        <taxon>Agaricales</taxon>
        <taxon>Marasmiineae</taxon>
        <taxon>Omphalotaceae</taxon>
        <taxon>Gymnopus</taxon>
    </lineage>
</organism>
<evidence type="ECO:0000313" key="3">
    <source>
        <dbReference type="Proteomes" id="UP000799118"/>
    </source>
</evidence>
<dbReference type="InterPro" id="IPR029058">
    <property type="entry name" value="AB_hydrolase_fold"/>
</dbReference>
<dbReference type="InterPro" id="IPR000073">
    <property type="entry name" value="AB_hydrolase_1"/>
</dbReference>
<dbReference type="Pfam" id="PF00561">
    <property type="entry name" value="Abhydrolase_1"/>
    <property type="match status" value="1"/>
</dbReference>
<dbReference type="PANTHER" id="PTHR43798:SF33">
    <property type="entry name" value="HYDROLASE, PUTATIVE (AFU_ORTHOLOGUE AFUA_2G14860)-RELATED"/>
    <property type="match status" value="1"/>
</dbReference>
<sequence>MPHVQLDTAVAGPIKYHYNISTPTETSAKKIVPDRPTIVFIHGVFLAQETFIAQFNDINLRRFNLVAFDLRSHGSTEGIVPDEYSPRIAAQDVVLLMDALELPPCHFFGLSMGSIIALQLAIDHPERVLSLFLLSPLGLAEPPEVAEGRQAIFDAWAQAFETDEPDQETLQFAVEGALELVSKDRHHGIMEAFVSSGLQQALTNWNKQHLKDFRLTTLDFIVKRKPRTSSEFAHFKAPVKLVHCLGDVAYNLSYSSQFLDVLKEAGVDVSLDTVPDASHFGCCEDAHLVNPILHDFIMVNTKTDVPAIVEGTSLSSPWNVRRRKISNFLS</sequence>
<dbReference type="GO" id="GO:0016020">
    <property type="term" value="C:membrane"/>
    <property type="evidence" value="ECO:0007669"/>
    <property type="project" value="TreeGrafter"/>
</dbReference>
<dbReference type="Proteomes" id="UP000799118">
    <property type="component" value="Unassembled WGS sequence"/>
</dbReference>
<dbReference type="Gene3D" id="3.40.50.1820">
    <property type="entry name" value="alpha/beta hydrolase"/>
    <property type="match status" value="1"/>
</dbReference>
<dbReference type="EMBL" id="ML769393">
    <property type="protein sequence ID" value="KAE9407899.1"/>
    <property type="molecule type" value="Genomic_DNA"/>
</dbReference>
<evidence type="ECO:0000313" key="2">
    <source>
        <dbReference type="EMBL" id="KAE9407899.1"/>
    </source>
</evidence>
<dbReference type="InterPro" id="IPR050266">
    <property type="entry name" value="AB_hydrolase_sf"/>
</dbReference>
<evidence type="ECO:0000259" key="1">
    <source>
        <dbReference type="Pfam" id="PF00561"/>
    </source>
</evidence>